<name>A0A0K2V864_LEPSM</name>
<protein>
    <submittedName>
        <fullName evidence="1">Uncharacterized protein</fullName>
    </submittedName>
</protein>
<organism evidence="1">
    <name type="scientific">Lepeophtheirus salmonis</name>
    <name type="common">Salmon louse</name>
    <name type="synonym">Caligus salmonis</name>
    <dbReference type="NCBI Taxonomy" id="72036"/>
    <lineage>
        <taxon>Eukaryota</taxon>
        <taxon>Metazoa</taxon>
        <taxon>Ecdysozoa</taxon>
        <taxon>Arthropoda</taxon>
        <taxon>Crustacea</taxon>
        <taxon>Multicrustacea</taxon>
        <taxon>Hexanauplia</taxon>
        <taxon>Copepoda</taxon>
        <taxon>Siphonostomatoida</taxon>
        <taxon>Caligidae</taxon>
        <taxon>Lepeophtheirus</taxon>
    </lineage>
</organism>
<proteinExistence type="predicted"/>
<feature type="non-terminal residue" evidence="1">
    <location>
        <position position="1"/>
    </location>
</feature>
<dbReference type="AlphaFoldDB" id="A0A0K2V864"/>
<dbReference type="EMBL" id="HACA01028765">
    <property type="protein sequence ID" value="CDW46126.1"/>
    <property type="molecule type" value="Transcribed_RNA"/>
</dbReference>
<evidence type="ECO:0000313" key="1">
    <source>
        <dbReference type="EMBL" id="CDW46126.1"/>
    </source>
</evidence>
<reference evidence="1" key="1">
    <citation type="submission" date="2014-05" db="EMBL/GenBank/DDBJ databases">
        <authorList>
            <person name="Chronopoulou M."/>
        </authorList>
    </citation>
    <scope>NUCLEOTIDE SEQUENCE</scope>
    <source>
        <tissue evidence="1">Whole organism</tissue>
    </source>
</reference>
<sequence length="48" mass="5887">LQLFTESCFRRCPIRISPFARIRSVFRTQRLTELYIFNVEQHDLLTDR</sequence>
<accession>A0A0K2V864</accession>